<keyword evidence="8" id="KW-1185">Reference proteome</keyword>
<evidence type="ECO:0000256" key="5">
    <source>
        <dbReference type="ARBA" id="ARBA00023136"/>
    </source>
</evidence>
<evidence type="ECO:0000256" key="4">
    <source>
        <dbReference type="ARBA" id="ARBA00022989"/>
    </source>
</evidence>
<dbReference type="InterPro" id="IPR013604">
    <property type="entry name" value="7TM_chemorcpt"/>
</dbReference>
<evidence type="ECO:0000256" key="3">
    <source>
        <dbReference type="ARBA" id="ARBA00022692"/>
    </source>
</evidence>
<feature type="transmembrane region" description="Helical" evidence="6">
    <location>
        <begin position="87"/>
        <end position="105"/>
    </location>
</feature>
<organism evidence="7 8">
    <name type="scientific">Ranatra chinensis</name>
    <dbReference type="NCBI Taxonomy" id="642074"/>
    <lineage>
        <taxon>Eukaryota</taxon>
        <taxon>Metazoa</taxon>
        <taxon>Ecdysozoa</taxon>
        <taxon>Arthropoda</taxon>
        <taxon>Hexapoda</taxon>
        <taxon>Insecta</taxon>
        <taxon>Pterygota</taxon>
        <taxon>Neoptera</taxon>
        <taxon>Paraneoptera</taxon>
        <taxon>Hemiptera</taxon>
        <taxon>Heteroptera</taxon>
        <taxon>Panheteroptera</taxon>
        <taxon>Nepomorpha</taxon>
        <taxon>Nepidae</taxon>
        <taxon>Ranatrinae</taxon>
        <taxon>Ranatra</taxon>
    </lineage>
</organism>
<keyword evidence="2" id="KW-1003">Cell membrane</keyword>
<proteinExistence type="predicted"/>
<keyword evidence="5 6" id="KW-0472">Membrane</keyword>
<evidence type="ECO:0000256" key="6">
    <source>
        <dbReference type="SAM" id="Phobius"/>
    </source>
</evidence>
<evidence type="ECO:0008006" key="9">
    <source>
        <dbReference type="Google" id="ProtNLM"/>
    </source>
</evidence>
<protein>
    <recommendedName>
        <fullName evidence="9">Gustatory receptor</fullName>
    </recommendedName>
</protein>
<evidence type="ECO:0000256" key="2">
    <source>
        <dbReference type="ARBA" id="ARBA00022475"/>
    </source>
</evidence>
<dbReference type="Proteomes" id="UP001558652">
    <property type="component" value="Unassembled WGS sequence"/>
</dbReference>
<dbReference type="Pfam" id="PF08395">
    <property type="entry name" value="7tm_7"/>
    <property type="match status" value="1"/>
</dbReference>
<reference evidence="7 8" key="1">
    <citation type="submission" date="2024-07" db="EMBL/GenBank/DDBJ databases">
        <title>Chromosome-level genome assembly of the water stick insect Ranatra chinensis (Heteroptera: Nepidae).</title>
        <authorList>
            <person name="Liu X."/>
        </authorList>
    </citation>
    <scope>NUCLEOTIDE SEQUENCE [LARGE SCALE GENOMIC DNA]</scope>
    <source>
        <strain evidence="7">Cailab_2021Rc</strain>
        <tissue evidence="7">Muscle</tissue>
    </source>
</reference>
<gene>
    <name evidence="7" type="ORF">AAG570_013667</name>
</gene>
<evidence type="ECO:0000256" key="1">
    <source>
        <dbReference type="ARBA" id="ARBA00004651"/>
    </source>
</evidence>
<dbReference type="EMBL" id="JBFDAA010000009">
    <property type="protein sequence ID" value="KAL1129136.1"/>
    <property type="molecule type" value="Genomic_DNA"/>
</dbReference>
<feature type="transmembrane region" description="Helical" evidence="6">
    <location>
        <begin position="188"/>
        <end position="212"/>
    </location>
</feature>
<sequence>MASKRRNMFQKNKTQETTENGRIDDNLLQTYLHISQISLIYCHLGIGIVTTMGNRKRMRRIYRSLKRIDTVLANLGMRFEYDTTDHIFETVIIVTILTASNIFYINNNMMDELIPTVLTTLHAFMCHQLRKHMTIVLVVLRGHFRFIGDRLAAARASSSYPGRIWRLEALVKFHEWLRTLGDSTNTVFAVQSLSSVCAIFCLLTGNAYLIVYKIARGKINPKDRHSFELIFWSLFWANELWQVVHTSKTTRDESKRFSEILYKLIAEDNTVEIENNVGNVE</sequence>
<comment type="subcellular location">
    <subcellularLocation>
        <location evidence="1">Cell membrane</location>
        <topology evidence="1">Multi-pass membrane protein</topology>
    </subcellularLocation>
</comment>
<dbReference type="GO" id="GO:0005886">
    <property type="term" value="C:plasma membrane"/>
    <property type="evidence" value="ECO:0007669"/>
    <property type="project" value="UniProtKB-SubCell"/>
</dbReference>
<dbReference type="AlphaFoldDB" id="A0ABD0YCU5"/>
<comment type="caution">
    <text evidence="7">The sequence shown here is derived from an EMBL/GenBank/DDBJ whole genome shotgun (WGS) entry which is preliminary data.</text>
</comment>
<feature type="transmembrane region" description="Helical" evidence="6">
    <location>
        <begin position="31"/>
        <end position="53"/>
    </location>
</feature>
<keyword evidence="3 6" id="KW-0812">Transmembrane</keyword>
<evidence type="ECO:0000313" key="8">
    <source>
        <dbReference type="Proteomes" id="UP001558652"/>
    </source>
</evidence>
<keyword evidence="4 6" id="KW-1133">Transmembrane helix</keyword>
<accession>A0ABD0YCU5</accession>
<name>A0ABD0YCU5_9HEMI</name>
<evidence type="ECO:0000313" key="7">
    <source>
        <dbReference type="EMBL" id="KAL1129136.1"/>
    </source>
</evidence>